<dbReference type="EMBL" id="BEWI01000032">
    <property type="protein sequence ID" value="GAY24103.1"/>
    <property type="molecule type" value="Genomic_DNA"/>
</dbReference>
<dbReference type="InterPro" id="IPR001303">
    <property type="entry name" value="Aldolase_II/adducin_N"/>
</dbReference>
<dbReference type="PANTHER" id="PTHR10672:SF3">
    <property type="entry name" value="PROTEIN HU-LI TAI SHAO"/>
    <property type="match status" value="1"/>
</dbReference>
<dbReference type="Gene3D" id="3.40.225.10">
    <property type="entry name" value="Class II aldolase/adducin N-terminal domain"/>
    <property type="match status" value="1"/>
</dbReference>
<proteinExistence type="inferred from homology"/>
<dbReference type="GO" id="GO:0051015">
    <property type="term" value="F:actin filament binding"/>
    <property type="evidence" value="ECO:0007669"/>
    <property type="project" value="TreeGrafter"/>
</dbReference>
<evidence type="ECO:0000256" key="1">
    <source>
        <dbReference type="ARBA" id="ARBA00037961"/>
    </source>
</evidence>
<dbReference type="SMART" id="SM01007">
    <property type="entry name" value="Aldolase_II"/>
    <property type="match status" value="1"/>
</dbReference>
<protein>
    <submittedName>
        <fullName evidence="3">Ribulose-5-phosphate 4-epimerase</fullName>
    </submittedName>
</protein>
<organism evidence="3 4">
    <name type="scientific">Sphingobium fuliginis (strain ATCC 27551)</name>
    <dbReference type="NCBI Taxonomy" id="336203"/>
    <lineage>
        <taxon>Bacteria</taxon>
        <taxon>Pseudomonadati</taxon>
        <taxon>Pseudomonadota</taxon>
        <taxon>Alphaproteobacteria</taxon>
        <taxon>Sphingomonadales</taxon>
        <taxon>Sphingomonadaceae</taxon>
        <taxon>Sphingobium</taxon>
    </lineage>
</organism>
<evidence type="ECO:0000313" key="4">
    <source>
        <dbReference type="Proteomes" id="UP000221538"/>
    </source>
</evidence>
<dbReference type="InterPro" id="IPR051017">
    <property type="entry name" value="Aldolase-II_Adducin_sf"/>
</dbReference>
<evidence type="ECO:0000259" key="2">
    <source>
        <dbReference type="SMART" id="SM01007"/>
    </source>
</evidence>
<dbReference type="Proteomes" id="UP000221538">
    <property type="component" value="Unassembled WGS sequence"/>
</dbReference>
<dbReference type="SUPFAM" id="SSF53639">
    <property type="entry name" value="AraD/HMP-PK domain-like"/>
    <property type="match status" value="1"/>
</dbReference>
<dbReference type="Pfam" id="PF00596">
    <property type="entry name" value="Aldolase_II"/>
    <property type="match status" value="1"/>
</dbReference>
<dbReference type="PANTHER" id="PTHR10672">
    <property type="entry name" value="ADDUCIN"/>
    <property type="match status" value="1"/>
</dbReference>
<reference evidence="3 4" key="2">
    <citation type="journal article" date="2013" name="Environ. Sci. Technol.">
        <title>The 4-tert-butylphenol-utilizing bacterium Sphingobium fuliginis OMI can degrade bisphenols via phenolic ring hydroxylation and meta-cleavage pathway.</title>
        <authorList>
            <person name="Ogata Y."/>
            <person name="Goda S."/>
            <person name="Toyama T."/>
            <person name="Sei K."/>
            <person name="Ike M."/>
        </authorList>
    </citation>
    <scope>NUCLEOTIDE SEQUENCE [LARGE SCALE GENOMIC DNA]</scope>
    <source>
        <strain evidence="3 4">OMI</strain>
    </source>
</reference>
<comment type="similarity">
    <text evidence="1">Belongs to the aldolase class II family.</text>
</comment>
<reference evidence="3 4" key="1">
    <citation type="journal article" date="2013" name="Biodegradation">
        <title>Occurrence of 4-tert-butylphenol (4-t-BP) biodegradation in an aquatic sample caused by the presence of Spirodela polyrrhiza and isolation of a 4-t-BP-utilizing bacterium.</title>
        <authorList>
            <person name="Ogata Y."/>
            <person name="Toyama T."/>
            <person name="Yu N."/>
            <person name="Wang X."/>
            <person name="Sei K."/>
            <person name="Ike M."/>
        </authorList>
    </citation>
    <scope>NUCLEOTIDE SEQUENCE [LARGE SCALE GENOMIC DNA]</scope>
    <source>
        <strain evidence="3 4">OMI</strain>
    </source>
</reference>
<gene>
    <name evidence="3" type="ORF">SFOMI_4681</name>
</gene>
<evidence type="ECO:0000313" key="3">
    <source>
        <dbReference type="EMBL" id="GAY24103.1"/>
    </source>
</evidence>
<dbReference type="InterPro" id="IPR036409">
    <property type="entry name" value="Aldolase_II/adducin_N_sf"/>
</dbReference>
<dbReference type="AlphaFoldDB" id="A0A292ZMJ8"/>
<dbReference type="RefSeq" id="WP_099186682.1">
    <property type="nucleotide sequence ID" value="NZ_BEWI01000032.1"/>
</dbReference>
<feature type="domain" description="Class II aldolase/adducin N-terminal" evidence="2">
    <location>
        <begin position="25"/>
        <end position="205"/>
    </location>
</feature>
<comment type="caution">
    <text evidence="3">The sequence shown here is derived from an EMBL/GenBank/DDBJ whole genome shotgun (WGS) entry which is preliminary data.</text>
</comment>
<dbReference type="NCBIfam" id="NF005451">
    <property type="entry name" value="PRK07044.1"/>
    <property type="match status" value="1"/>
</dbReference>
<dbReference type="GO" id="GO:0005856">
    <property type="term" value="C:cytoskeleton"/>
    <property type="evidence" value="ECO:0007669"/>
    <property type="project" value="TreeGrafter"/>
</dbReference>
<accession>A0A292ZMJ8</accession>
<name>A0A292ZMJ8_SPHSA</name>
<sequence length="265" mass="29227">MADGSWAPTPSLRSQVSEAEWKMRVDLAALYRLVALNGWDDMVYTHISARVPGPEEHFLINPYGIFFEEMTASSLVKIDMDGNVVQDTPYKVNAAGFTIHSAIHGAREDVKFVMHLHTDQGIAVSAQKEGLLPLSQTALAILPELAYHDYEGIALDLDERERLVADLGNNAAMLLRNHGTLAVGLDAGDCWRTMFILERACKIQVMALTAGREGVLIAPEEAQHTVARQMAARGPLRLEGGQSAYELIWPGCLRRLHRQLPGFDA</sequence>